<proteinExistence type="predicted"/>
<dbReference type="PANTHER" id="PTHR14614:SF109">
    <property type="entry name" value="RIBOSOMAL LYSINE N-METHYLTRANSFERASE 5"/>
    <property type="match status" value="1"/>
</dbReference>
<name>A0AAV2ZH38_9STRA</name>
<dbReference type="EMBL" id="DAKRPA010000009">
    <property type="protein sequence ID" value="DBA04332.1"/>
    <property type="molecule type" value="Genomic_DNA"/>
</dbReference>
<dbReference type="AlphaFoldDB" id="A0AAV2ZH38"/>
<dbReference type="InterPro" id="IPR029063">
    <property type="entry name" value="SAM-dependent_MTases_sf"/>
</dbReference>
<protein>
    <submittedName>
        <fullName evidence="1">Uncharacterized protein</fullName>
    </submittedName>
</protein>
<accession>A0AAV2ZH38</accession>
<comment type="caution">
    <text evidence="1">The sequence shown here is derived from an EMBL/GenBank/DDBJ whole genome shotgun (WGS) entry which is preliminary data.</text>
</comment>
<dbReference type="InterPro" id="IPR019410">
    <property type="entry name" value="Methyltransf_16"/>
</dbReference>
<evidence type="ECO:0000313" key="2">
    <source>
        <dbReference type="Proteomes" id="UP001146120"/>
    </source>
</evidence>
<dbReference type="Gene3D" id="3.40.50.150">
    <property type="entry name" value="Vaccinia Virus protein VP39"/>
    <property type="match status" value="1"/>
</dbReference>
<dbReference type="SUPFAM" id="SSF53335">
    <property type="entry name" value="S-adenosyl-L-methionine-dependent methyltransferases"/>
    <property type="match status" value="1"/>
</dbReference>
<dbReference type="Proteomes" id="UP001146120">
    <property type="component" value="Unassembled WGS sequence"/>
</dbReference>
<dbReference type="Pfam" id="PF10294">
    <property type="entry name" value="Methyltransf_16"/>
    <property type="match status" value="1"/>
</dbReference>
<reference evidence="1" key="1">
    <citation type="submission" date="2022-11" db="EMBL/GenBank/DDBJ databases">
        <authorList>
            <person name="Morgan W.R."/>
            <person name="Tartar A."/>
        </authorList>
    </citation>
    <scope>NUCLEOTIDE SEQUENCE</scope>
    <source>
        <strain evidence="1">ARSEF 373</strain>
    </source>
</reference>
<gene>
    <name evidence="1" type="ORF">N0F65_002094</name>
</gene>
<reference evidence="1" key="2">
    <citation type="journal article" date="2023" name="Microbiol Resour">
        <title>Decontamination and Annotation of the Draft Genome Sequence of the Oomycete Lagenidium giganteum ARSEF 373.</title>
        <authorList>
            <person name="Morgan W.R."/>
            <person name="Tartar A."/>
        </authorList>
    </citation>
    <scope>NUCLEOTIDE SEQUENCE</scope>
    <source>
        <strain evidence="1">ARSEF 373</strain>
    </source>
</reference>
<organism evidence="1 2">
    <name type="scientific">Lagenidium giganteum</name>
    <dbReference type="NCBI Taxonomy" id="4803"/>
    <lineage>
        <taxon>Eukaryota</taxon>
        <taxon>Sar</taxon>
        <taxon>Stramenopiles</taxon>
        <taxon>Oomycota</taxon>
        <taxon>Peronosporomycetes</taxon>
        <taxon>Pythiales</taxon>
        <taxon>Pythiaceae</taxon>
    </lineage>
</organism>
<sequence>MMATSVDVGGRLFELSETLEADELAPIFDDAWTASRVWRASRFLADHLVACSRSADASAFHGVLADDGGAAGVVELGSGCGLAGLVAASLGADVLLTDQHQAIDLLERNVAANAATADERARLTVREYTWGQSVALLRPTAVRPVDYILVSDCINPIYGTESWRNLARSIHALSSIDTITYLAHEQRGEDEAWQDFVLFSGNFLSHQEIAREDKLRLFKITRRQAEASPQISSSSSIACTRRKLSSTLVTVRTHAPMESPRDAASVGIYWGPSGCEDQPAPARAALSVAGSTARLPPVRDPRHRTKPAGNRLAAQAMQKAAQIKRSGVVLPPILDSVSQPQQQQTATPGAREDTGTQSLLQVLRTLMRSVQRDVDRFGKAHQRVLDMPTAQLKAMPPQYFSSLVEVEDRSYFDKEREMTAARDQIDANSTWARQLHCATDDGQHYAFDRQRQLDRRDIRRAKRKAKLAHEQSMQRIENARYVLLSGHLPQDPSGSSHHGWCCSENRLALQQRLIDQNVHKTEHLMHVLQQEIANETQRELREYCCSVCRVSRTGTDDGCPAAGFLEVWRPERAPSRQSRKRMATIVRERFETADRVMRILEEYHIVVAIEAAAYLKQTIEQGRAFAAA</sequence>
<keyword evidence="2" id="KW-1185">Reference proteome</keyword>
<evidence type="ECO:0000313" key="1">
    <source>
        <dbReference type="EMBL" id="DBA04332.1"/>
    </source>
</evidence>
<dbReference type="PANTHER" id="PTHR14614">
    <property type="entry name" value="HEPATOCELLULAR CARCINOMA-ASSOCIATED ANTIGEN"/>
    <property type="match status" value="1"/>
</dbReference>